<dbReference type="InterPro" id="IPR038573">
    <property type="entry name" value="BrnT_sf"/>
</dbReference>
<dbReference type="Proteomes" id="UP000600449">
    <property type="component" value="Unassembled WGS sequence"/>
</dbReference>
<dbReference type="Gene3D" id="3.10.450.530">
    <property type="entry name" value="Ribonuclease toxin, BrnT, of type II toxin-antitoxin system"/>
    <property type="match status" value="1"/>
</dbReference>
<evidence type="ECO:0000313" key="1">
    <source>
        <dbReference type="EMBL" id="GGK49629.1"/>
    </source>
</evidence>
<reference evidence="1 2" key="1">
    <citation type="journal article" date="2014" name="Int. J. Syst. Evol. Microbiol.">
        <title>Complete genome sequence of Corynebacterium casei LMG S-19264T (=DSM 44701T), isolated from a smear-ripened cheese.</title>
        <authorList>
            <consortium name="US DOE Joint Genome Institute (JGI-PGF)"/>
            <person name="Walter F."/>
            <person name="Albersmeier A."/>
            <person name="Kalinowski J."/>
            <person name="Ruckert C."/>
        </authorList>
    </citation>
    <scope>NUCLEOTIDE SEQUENCE [LARGE SCALE GENOMIC DNA]</scope>
    <source>
        <strain evidence="1 2">CGMCC 1.9161</strain>
    </source>
</reference>
<keyword evidence="2" id="KW-1185">Reference proteome</keyword>
<evidence type="ECO:0000313" key="2">
    <source>
        <dbReference type="Proteomes" id="UP000600449"/>
    </source>
</evidence>
<name>A0A917QGH8_9HYPH</name>
<gene>
    <name evidence="1" type="ORF">GCM10011322_40790</name>
</gene>
<organism evidence="1 2">
    <name type="scientific">Salinarimonas ramus</name>
    <dbReference type="NCBI Taxonomy" id="690164"/>
    <lineage>
        <taxon>Bacteria</taxon>
        <taxon>Pseudomonadati</taxon>
        <taxon>Pseudomonadota</taxon>
        <taxon>Alphaproteobacteria</taxon>
        <taxon>Hyphomicrobiales</taxon>
        <taxon>Salinarimonadaceae</taxon>
        <taxon>Salinarimonas</taxon>
    </lineage>
</organism>
<dbReference type="InterPro" id="IPR007460">
    <property type="entry name" value="BrnT_toxin"/>
</dbReference>
<accession>A0A917QGH8</accession>
<sequence length="97" mass="11588">MDRPRFFEWDEAKAERNEAKHGVSFETASLVLLSEEYSDVVDDRHAYGEQRRICFAYIEDVLHAVVYTMRGETCRIISARRASRMERRRHGHRTKER</sequence>
<dbReference type="EMBL" id="BMMF01000014">
    <property type="protein sequence ID" value="GGK49629.1"/>
    <property type="molecule type" value="Genomic_DNA"/>
</dbReference>
<dbReference type="RefSeq" id="WP_188915111.1">
    <property type="nucleotide sequence ID" value="NZ_BMMF01000014.1"/>
</dbReference>
<evidence type="ECO:0008006" key="3">
    <source>
        <dbReference type="Google" id="ProtNLM"/>
    </source>
</evidence>
<dbReference type="AlphaFoldDB" id="A0A917QGH8"/>
<comment type="caution">
    <text evidence="1">The sequence shown here is derived from an EMBL/GenBank/DDBJ whole genome shotgun (WGS) entry which is preliminary data.</text>
</comment>
<dbReference type="Pfam" id="PF04365">
    <property type="entry name" value="BrnT_toxin"/>
    <property type="match status" value="1"/>
</dbReference>
<proteinExistence type="predicted"/>
<protein>
    <recommendedName>
        <fullName evidence="3">BrnT family toxin</fullName>
    </recommendedName>
</protein>